<evidence type="ECO:0000313" key="4">
    <source>
        <dbReference type="EMBL" id="VDP75510.1"/>
    </source>
</evidence>
<keyword evidence="5" id="KW-1185">Reference proteome</keyword>
<feature type="region of interest" description="Disordered" evidence="2">
    <location>
        <begin position="563"/>
        <end position="601"/>
    </location>
</feature>
<keyword evidence="1" id="KW-0343">GTPase activation</keyword>
<reference evidence="4 5" key="2">
    <citation type="submission" date="2018-11" db="EMBL/GenBank/DDBJ databases">
        <authorList>
            <consortium name="Pathogen Informatics"/>
        </authorList>
    </citation>
    <scope>NUCLEOTIDE SEQUENCE [LARGE SCALE GENOMIC DNA]</scope>
    <source>
        <strain evidence="4 5">Egypt</strain>
    </source>
</reference>
<feature type="domain" description="Rab-GAP TBC" evidence="3">
    <location>
        <begin position="198"/>
        <end position="500"/>
    </location>
</feature>
<organism evidence="6">
    <name type="scientific">Echinostoma caproni</name>
    <dbReference type="NCBI Taxonomy" id="27848"/>
    <lineage>
        <taxon>Eukaryota</taxon>
        <taxon>Metazoa</taxon>
        <taxon>Spiralia</taxon>
        <taxon>Lophotrochozoa</taxon>
        <taxon>Platyhelminthes</taxon>
        <taxon>Trematoda</taxon>
        <taxon>Digenea</taxon>
        <taxon>Plagiorchiida</taxon>
        <taxon>Echinostomata</taxon>
        <taxon>Echinostomatoidea</taxon>
        <taxon>Echinostomatidae</taxon>
        <taxon>Echinostoma</taxon>
    </lineage>
</organism>
<protein>
    <submittedName>
        <fullName evidence="6">Rab-GAP TBC domain-containing protein</fullName>
    </submittedName>
</protein>
<feature type="compositionally biased region" description="Polar residues" evidence="2">
    <location>
        <begin position="567"/>
        <end position="577"/>
    </location>
</feature>
<dbReference type="FunFam" id="1.10.8.270:FF:000011">
    <property type="entry name" value="TBC1 domain family member 5"/>
    <property type="match status" value="1"/>
</dbReference>
<dbReference type="SUPFAM" id="SSF47923">
    <property type="entry name" value="Ypt/Rab-GAP domain of gyp1p"/>
    <property type="match status" value="2"/>
</dbReference>
<name>A0A183AEP6_9TREM</name>
<feature type="region of interest" description="Disordered" evidence="2">
    <location>
        <begin position="785"/>
        <end position="817"/>
    </location>
</feature>
<dbReference type="InterPro" id="IPR035969">
    <property type="entry name" value="Rab-GAP_TBC_sf"/>
</dbReference>
<dbReference type="Gene3D" id="1.10.472.80">
    <property type="entry name" value="Ypt/Rab-GAP domain of gyp1p, domain 3"/>
    <property type="match status" value="1"/>
</dbReference>
<dbReference type="GO" id="GO:0005096">
    <property type="term" value="F:GTPase activator activity"/>
    <property type="evidence" value="ECO:0007669"/>
    <property type="project" value="UniProtKB-KW"/>
</dbReference>
<dbReference type="FunFam" id="1.10.472.80:FF:000038">
    <property type="entry name" value="TBC1 domain family member 5"/>
    <property type="match status" value="1"/>
</dbReference>
<dbReference type="PANTHER" id="PTHR22957">
    <property type="entry name" value="TBC1 DOMAIN FAMILY MEMBER GTPASE-ACTIVATING PROTEIN"/>
    <property type="match status" value="1"/>
</dbReference>
<dbReference type="EMBL" id="UZAN01042287">
    <property type="protein sequence ID" value="VDP75510.1"/>
    <property type="molecule type" value="Genomic_DNA"/>
</dbReference>
<evidence type="ECO:0000313" key="6">
    <source>
        <dbReference type="WBParaSite" id="ECPE_0000544401-mRNA-1"/>
    </source>
</evidence>
<evidence type="ECO:0000259" key="3">
    <source>
        <dbReference type="PROSITE" id="PS50086"/>
    </source>
</evidence>
<dbReference type="AlphaFoldDB" id="A0A183AEP6"/>
<dbReference type="Proteomes" id="UP000272942">
    <property type="component" value="Unassembled WGS sequence"/>
</dbReference>
<dbReference type="InterPro" id="IPR000195">
    <property type="entry name" value="Rab-GAP-TBC_dom"/>
</dbReference>
<sequence length="834" mass="94584">MTNVYCCSSTEIGPDLITEDQLFVLGLWKDRWDLGPRVDAVYAPPLPAAAELQGHTSAALISSTQLTKARRIYEIACPGFSERPSTLAARMMEHNSVTNYITRPLPQFHIDPPDHYTIVHPSEPVAALHDKENGNPAASPTDQPLLLRKTWVESPSWTGSYASEWHRLFGDLTAQRGVQQAHPIHLTQLRECAFTGQLRNCRFRSVCWRLHLGILPPDMRHWSMAITRHRRSFQEIDYVVNLDPHVYNLHDHPLSREKRSRWCHYFTTQDVKRVIAQDVDRTFPEVEYFRNPQVQHAMINVLYCYVEHTGADYKQGMHELLAPLFFVLHCDQIAFQHACETNAISAQLKAYLGTLLNDRYLEADAFVLFSHIMNLVQLWYANDRVPQVKPRTPVGDSDMPKLFCSELDFRTANNNNNNGNKNNSTNQHNNDFVVSNPGVAYVEEIHDKLLQKYNQDVYFHLKQLDIVPALFGLRWIRLLFGHEFPMQDLLYIWDCIFAAEDDFALVRYIYVSMLDYLGPSLLQMNYSDCLSHLMRFPQGVDVSYLVQMALHFYKPKQYAVPLHVQSPRPNTPGTPADSTGRKYRPSMSGRGKLNRSGSSAGLSSAGVISTAAAIATIGRGPAGRKSLGRRNTLLDTQNMPRLKTEQREVSKSSMSLNRLFLRDQSGRSTPLLGPRTAGPIKVEHKLWSRELHQRCQEVVSTCWNQMSAVVDELEKEMHGQTNENGPIHPTNQSEGRIRLDQLERLQIIQAELEKVVQWLGVDEEPPAVSPQTETDSPTVQPIRRAGSLNLLPPPALRPKSAQSGLIDFSNAPTGDKPLDDQYLVSKTGIYITAS</sequence>
<proteinExistence type="predicted"/>
<dbReference type="WBParaSite" id="ECPE_0000544401-mRNA-1">
    <property type="protein sequence ID" value="ECPE_0000544401-mRNA-1"/>
    <property type="gene ID" value="ECPE_0000544401"/>
</dbReference>
<accession>A0A183AEP6</accession>
<dbReference type="SMART" id="SM00164">
    <property type="entry name" value="TBC"/>
    <property type="match status" value="1"/>
</dbReference>
<dbReference type="PANTHER" id="PTHR22957:SF337">
    <property type="entry name" value="TBC1 DOMAIN FAMILY MEMBER 5"/>
    <property type="match status" value="1"/>
</dbReference>
<dbReference type="Pfam" id="PF00566">
    <property type="entry name" value="RabGAP-TBC"/>
    <property type="match status" value="2"/>
</dbReference>
<dbReference type="PROSITE" id="PS50086">
    <property type="entry name" value="TBC_RABGAP"/>
    <property type="match status" value="1"/>
</dbReference>
<evidence type="ECO:0000313" key="5">
    <source>
        <dbReference type="Proteomes" id="UP000272942"/>
    </source>
</evidence>
<dbReference type="Gene3D" id="1.10.8.270">
    <property type="entry name" value="putative rabgap domain of human tbc1 domain family member 14 like domains"/>
    <property type="match status" value="1"/>
</dbReference>
<dbReference type="OrthoDB" id="27140at2759"/>
<evidence type="ECO:0000256" key="1">
    <source>
        <dbReference type="ARBA" id="ARBA00022468"/>
    </source>
</evidence>
<dbReference type="GO" id="GO:0005737">
    <property type="term" value="C:cytoplasm"/>
    <property type="evidence" value="ECO:0007669"/>
    <property type="project" value="UniProtKB-ARBA"/>
</dbReference>
<reference evidence="6" key="1">
    <citation type="submission" date="2016-06" db="UniProtKB">
        <authorList>
            <consortium name="WormBaseParasite"/>
        </authorList>
    </citation>
    <scope>IDENTIFICATION</scope>
</reference>
<evidence type="ECO:0000256" key="2">
    <source>
        <dbReference type="SAM" id="MobiDB-lite"/>
    </source>
</evidence>
<gene>
    <name evidence="4" type="ORF">ECPE_LOCUS5431</name>
</gene>